<accession>A0A9P5CM11</accession>
<dbReference type="GeneID" id="63842705"/>
<organism evidence="1 2">
    <name type="scientific">Cryphonectria parasitica (strain ATCC 38755 / EP155)</name>
    <dbReference type="NCBI Taxonomy" id="660469"/>
    <lineage>
        <taxon>Eukaryota</taxon>
        <taxon>Fungi</taxon>
        <taxon>Dikarya</taxon>
        <taxon>Ascomycota</taxon>
        <taxon>Pezizomycotina</taxon>
        <taxon>Sordariomycetes</taxon>
        <taxon>Sordariomycetidae</taxon>
        <taxon>Diaporthales</taxon>
        <taxon>Cryphonectriaceae</taxon>
        <taxon>Cryphonectria-Endothia species complex</taxon>
        <taxon>Cryphonectria</taxon>
    </lineage>
</organism>
<protein>
    <submittedName>
        <fullName evidence="1">Uncharacterized protein</fullName>
    </submittedName>
</protein>
<dbReference type="InterPro" id="IPR022190">
    <property type="entry name" value="DUF3716"/>
</dbReference>
<dbReference type="Pfam" id="PF12511">
    <property type="entry name" value="DUF3716"/>
    <property type="match status" value="1"/>
</dbReference>
<dbReference type="Proteomes" id="UP000803844">
    <property type="component" value="Unassembled WGS sequence"/>
</dbReference>
<gene>
    <name evidence="1" type="ORF">M406DRAFT_72768</name>
</gene>
<dbReference type="AlphaFoldDB" id="A0A9P5CM11"/>
<reference evidence="1" key="1">
    <citation type="journal article" date="2020" name="Phytopathology">
        <title>Genome sequence of the chestnut blight fungus Cryphonectria parasitica EP155: A fundamental resource for an archetypical invasive plant pathogen.</title>
        <authorList>
            <person name="Crouch J.A."/>
            <person name="Dawe A."/>
            <person name="Aerts A."/>
            <person name="Barry K."/>
            <person name="Churchill A.C.L."/>
            <person name="Grimwood J."/>
            <person name="Hillman B."/>
            <person name="Milgroom M.G."/>
            <person name="Pangilinan J."/>
            <person name="Smith M."/>
            <person name="Salamov A."/>
            <person name="Schmutz J."/>
            <person name="Yadav J."/>
            <person name="Grigoriev I.V."/>
            <person name="Nuss D."/>
        </authorList>
    </citation>
    <scope>NUCLEOTIDE SEQUENCE</scope>
    <source>
        <strain evidence="1">EP155</strain>
    </source>
</reference>
<proteinExistence type="predicted"/>
<dbReference type="EMBL" id="MU032350">
    <property type="protein sequence ID" value="KAF3762782.1"/>
    <property type="molecule type" value="Genomic_DNA"/>
</dbReference>
<keyword evidence="2" id="KW-1185">Reference proteome</keyword>
<evidence type="ECO:0000313" key="2">
    <source>
        <dbReference type="Proteomes" id="UP000803844"/>
    </source>
</evidence>
<name>A0A9P5CM11_CRYP1</name>
<dbReference type="RefSeq" id="XP_040773761.1">
    <property type="nucleotide sequence ID" value="XM_040925576.1"/>
</dbReference>
<sequence>MAPQPVTTRSGRDYSTYNNALEYLQDVNELPRFYKDVLQNDWERNERVDRRLQEARVCRPLHWGTKVDPTEPAINRGFTSLKMLSNMLLTSPPPHRQFTVNLPALFVYVTGNAHNEDRACKSARCSGIFATCVTAKVAHQPGLPNTMRTSCAACMYNANNTRCGFNQGH</sequence>
<evidence type="ECO:0000313" key="1">
    <source>
        <dbReference type="EMBL" id="KAF3762782.1"/>
    </source>
</evidence>
<comment type="caution">
    <text evidence="1">The sequence shown here is derived from an EMBL/GenBank/DDBJ whole genome shotgun (WGS) entry which is preliminary data.</text>
</comment>